<dbReference type="GO" id="GO:0005886">
    <property type="term" value="C:plasma membrane"/>
    <property type="evidence" value="ECO:0007669"/>
    <property type="project" value="UniProtKB-SubCell"/>
</dbReference>
<feature type="transmembrane region" description="Helical" evidence="7">
    <location>
        <begin position="165"/>
        <end position="186"/>
    </location>
</feature>
<dbReference type="RefSeq" id="WP_048756142.1">
    <property type="nucleotide sequence ID" value="NZ_CCAZ020000001.1"/>
</dbReference>
<keyword evidence="6 7" id="KW-0472">Membrane</keyword>
<organism evidence="9 10">
    <name type="scientific">Afipia felis</name>
    <name type="common">Cat scratch disease bacillus</name>
    <dbReference type="NCBI Taxonomy" id="1035"/>
    <lineage>
        <taxon>Bacteria</taxon>
        <taxon>Pseudomonadati</taxon>
        <taxon>Pseudomonadota</taxon>
        <taxon>Alphaproteobacteria</taxon>
        <taxon>Hyphomicrobiales</taxon>
        <taxon>Nitrobacteraceae</taxon>
        <taxon>Afipia</taxon>
    </lineage>
</organism>
<name>A0A090ML29_AFIFE</name>
<evidence type="ECO:0000256" key="7">
    <source>
        <dbReference type="SAM" id="Phobius"/>
    </source>
</evidence>
<keyword evidence="2" id="KW-1003">Cell membrane</keyword>
<protein>
    <submittedName>
        <fullName evidence="9">Undecaprenyl pyrophosphate phosphatase</fullName>
    </submittedName>
</protein>
<evidence type="ECO:0000256" key="6">
    <source>
        <dbReference type="ARBA" id="ARBA00023136"/>
    </source>
</evidence>
<proteinExistence type="predicted"/>
<feature type="transmembrane region" description="Helical" evidence="7">
    <location>
        <begin position="193"/>
        <end position="211"/>
    </location>
</feature>
<evidence type="ECO:0000313" key="10">
    <source>
        <dbReference type="Proteomes" id="UP000035762"/>
    </source>
</evidence>
<keyword evidence="5 7" id="KW-1133">Transmembrane helix</keyword>
<feature type="transmembrane region" description="Helical" evidence="7">
    <location>
        <begin position="116"/>
        <end position="133"/>
    </location>
</feature>
<evidence type="ECO:0000313" key="9">
    <source>
        <dbReference type="EMBL" id="CEG08126.1"/>
    </source>
</evidence>
<comment type="caution">
    <text evidence="9">The sequence shown here is derived from an EMBL/GenBank/DDBJ whole genome shotgun (WGS) entry which is preliminary data.</text>
</comment>
<dbReference type="Proteomes" id="UP000035762">
    <property type="component" value="Unassembled WGS sequence"/>
</dbReference>
<evidence type="ECO:0000256" key="3">
    <source>
        <dbReference type="ARBA" id="ARBA00022692"/>
    </source>
</evidence>
<dbReference type="AlphaFoldDB" id="A0A090ML29"/>
<dbReference type="Pfam" id="PF01569">
    <property type="entry name" value="PAP2"/>
    <property type="match status" value="1"/>
</dbReference>
<evidence type="ECO:0000256" key="5">
    <source>
        <dbReference type="ARBA" id="ARBA00022989"/>
    </source>
</evidence>
<dbReference type="EMBL" id="CCAZ020000001">
    <property type="protein sequence ID" value="CEG08126.1"/>
    <property type="molecule type" value="Genomic_DNA"/>
</dbReference>
<evidence type="ECO:0000256" key="4">
    <source>
        <dbReference type="ARBA" id="ARBA00022801"/>
    </source>
</evidence>
<gene>
    <name evidence="9" type="ORF">BN961_01537</name>
</gene>
<reference evidence="9 10" key="1">
    <citation type="journal article" date="2014" name="Genome Announc.">
        <title>Genome Sequence of Afipia felis Strain 76713, Isolated in Hospital Water Using an Amoeba Co-Culture Procedure.</title>
        <authorList>
            <person name="Benamar S."/>
            <person name="La Scola B."/>
            <person name="Croce O."/>
        </authorList>
    </citation>
    <scope>NUCLEOTIDE SEQUENCE [LARGE SCALE GENOMIC DNA]</scope>
    <source>
        <strain evidence="9 10">76713</strain>
    </source>
</reference>
<dbReference type="OrthoDB" id="9780507at2"/>
<feature type="transmembrane region" description="Helical" evidence="7">
    <location>
        <begin position="85"/>
        <end position="104"/>
    </location>
</feature>
<sequence>MSTLSQTVMLAGRSVARLFGPPAHSRRFDARRRLARHWLWTVMLGGISIIALMALVDAPEIRLMPRRGTASLWPFRIMTDFGKSAYVLAALGLGTLLVFVSGAFMKDTARTRMIDLSRRLAFLFLAVLIPVEAGEVLKGIIGRGRPFVGRAADAFHYSHFTWNEAYASFPSGHAITAFALAFGLASLAPKWRIAIWAYALIIAMTRLVLLAHHPSDVLAGALVGILGAMAVRYWFAARHLIFTIAPDGAIRVARGGSADG</sequence>
<feature type="domain" description="Phosphatidic acid phosphatase type 2/haloperoxidase" evidence="8">
    <location>
        <begin position="118"/>
        <end position="232"/>
    </location>
</feature>
<dbReference type="SUPFAM" id="SSF48317">
    <property type="entry name" value="Acid phosphatase/Vanadium-dependent haloperoxidase"/>
    <property type="match status" value="1"/>
</dbReference>
<keyword evidence="3 7" id="KW-0812">Transmembrane</keyword>
<dbReference type="PANTHER" id="PTHR14969:SF62">
    <property type="entry name" value="DECAPRENYLPHOSPHORYL-5-PHOSPHORIBOSE PHOSPHATASE RV3807C-RELATED"/>
    <property type="match status" value="1"/>
</dbReference>
<evidence type="ECO:0000259" key="8">
    <source>
        <dbReference type="SMART" id="SM00014"/>
    </source>
</evidence>
<dbReference type="InterPro" id="IPR000326">
    <property type="entry name" value="PAP2/HPO"/>
</dbReference>
<accession>A0A090ML29</accession>
<feature type="transmembrane region" description="Helical" evidence="7">
    <location>
        <begin position="37"/>
        <end position="56"/>
    </location>
</feature>
<feature type="transmembrane region" description="Helical" evidence="7">
    <location>
        <begin position="217"/>
        <end position="235"/>
    </location>
</feature>
<evidence type="ECO:0000256" key="1">
    <source>
        <dbReference type="ARBA" id="ARBA00004651"/>
    </source>
</evidence>
<keyword evidence="10" id="KW-1185">Reference proteome</keyword>
<evidence type="ECO:0000256" key="2">
    <source>
        <dbReference type="ARBA" id="ARBA00022475"/>
    </source>
</evidence>
<dbReference type="PANTHER" id="PTHR14969">
    <property type="entry name" value="SPHINGOSINE-1-PHOSPHATE PHOSPHOHYDROLASE"/>
    <property type="match status" value="1"/>
</dbReference>
<dbReference type="Gene3D" id="1.20.144.10">
    <property type="entry name" value="Phosphatidic acid phosphatase type 2/haloperoxidase"/>
    <property type="match status" value="1"/>
</dbReference>
<comment type="subcellular location">
    <subcellularLocation>
        <location evidence="1">Cell membrane</location>
        <topology evidence="1">Multi-pass membrane protein</topology>
    </subcellularLocation>
</comment>
<dbReference type="SMART" id="SM00014">
    <property type="entry name" value="acidPPc"/>
    <property type="match status" value="1"/>
</dbReference>
<keyword evidence="4" id="KW-0378">Hydrolase</keyword>
<dbReference type="InterPro" id="IPR036938">
    <property type="entry name" value="PAP2/HPO_sf"/>
</dbReference>
<dbReference type="STRING" id="1035.BN961_01537"/>
<dbReference type="GO" id="GO:0016787">
    <property type="term" value="F:hydrolase activity"/>
    <property type="evidence" value="ECO:0007669"/>
    <property type="project" value="UniProtKB-KW"/>
</dbReference>